<keyword evidence="15" id="KW-1185">Reference proteome</keyword>
<feature type="transmembrane region" description="Helical" evidence="11">
    <location>
        <begin position="217"/>
        <end position="240"/>
    </location>
</feature>
<evidence type="ECO:0000256" key="4">
    <source>
        <dbReference type="ARBA" id="ARBA00022475"/>
    </source>
</evidence>
<dbReference type="InterPro" id="IPR040690">
    <property type="entry name" value="FtsX_ECD"/>
</dbReference>
<feature type="transmembrane region" description="Helical" evidence="11">
    <location>
        <begin position="16"/>
        <end position="38"/>
    </location>
</feature>
<evidence type="ECO:0000313" key="14">
    <source>
        <dbReference type="EMBL" id="KXA45131.1"/>
    </source>
</evidence>
<evidence type="ECO:0000256" key="9">
    <source>
        <dbReference type="ARBA" id="ARBA00023306"/>
    </source>
</evidence>
<evidence type="ECO:0000256" key="8">
    <source>
        <dbReference type="ARBA" id="ARBA00023136"/>
    </source>
</evidence>
<sequence length="292" mass="32805">MAKRRNKASKHRSLQVVTLCISTAMVLILIGMVVLTVFTSRNLSSYVKENLTITMILQPDMSNEECASLCTRLDGLRYINGIDFISKEEALKEGTRELGANPAEFAGENPFTAEIELQLKANYANNDSIKWITKELKTYKGVSDITYRQDLVESVNRTLGKIGLVLLVIAALLTVVSFSLINNTIRLSVYARRFTIHTMKLVGASWNFIRMPFLRRAIAEGFISALIAISVLGVGMYFLYSYDPEVRVILTWEVIIITSAVMLAFGILITFFCAWLSVNKFLKMKAGDLYKI</sequence>
<proteinExistence type="inferred from homology"/>
<dbReference type="STRING" id="28128.HMPREF3226_00098"/>
<keyword evidence="8 10" id="KW-0472">Membrane</keyword>
<dbReference type="PATRIC" id="fig|28128.5.peg.97"/>
<keyword evidence="4 10" id="KW-1003">Cell membrane</keyword>
<evidence type="ECO:0000259" key="12">
    <source>
        <dbReference type="Pfam" id="PF02687"/>
    </source>
</evidence>
<dbReference type="Pfam" id="PF02687">
    <property type="entry name" value="FtsX"/>
    <property type="match status" value="1"/>
</dbReference>
<dbReference type="Gene3D" id="3.30.70.3040">
    <property type="match status" value="1"/>
</dbReference>
<dbReference type="InterPro" id="IPR004513">
    <property type="entry name" value="FtsX"/>
</dbReference>
<name>A0A133QQI1_9BACT</name>
<evidence type="ECO:0000313" key="15">
    <source>
        <dbReference type="Proteomes" id="UP000070533"/>
    </source>
</evidence>
<gene>
    <name evidence="14" type="ORF">HMPREF3226_00098</name>
</gene>
<keyword evidence="9 10" id="KW-0131">Cell cycle</keyword>
<dbReference type="AlphaFoldDB" id="A0A133QQI1"/>
<evidence type="ECO:0000256" key="2">
    <source>
        <dbReference type="ARBA" id="ARBA00007379"/>
    </source>
</evidence>
<feature type="domain" description="ABC3 transporter permease C-terminal" evidence="12">
    <location>
        <begin position="168"/>
        <end position="284"/>
    </location>
</feature>
<dbReference type="Proteomes" id="UP000070533">
    <property type="component" value="Unassembled WGS sequence"/>
</dbReference>
<evidence type="ECO:0000259" key="13">
    <source>
        <dbReference type="Pfam" id="PF18075"/>
    </source>
</evidence>
<feature type="transmembrane region" description="Helical" evidence="11">
    <location>
        <begin position="252"/>
        <end position="276"/>
    </location>
</feature>
<keyword evidence="5 10" id="KW-0132">Cell division</keyword>
<comment type="similarity">
    <text evidence="2 10">Belongs to the ABC-4 integral membrane protein family. FtsX subfamily.</text>
</comment>
<evidence type="ECO:0000256" key="11">
    <source>
        <dbReference type="SAM" id="Phobius"/>
    </source>
</evidence>
<organism evidence="14 15">
    <name type="scientific">Prevotella corporis</name>
    <dbReference type="NCBI Taxonomy" id="28128"/>
    <lineage>
        <taxon>Bacteria</taxon>
        <taxon>Pseudomonadati</taxon>
        <taxon>Bacteroidota</taxon>
        <taxon>Bacteroidia</taxon>
        <taxon>Bacteroidales</taxon>
        <taxon>Prevotellaceae</taxon>
        <taxon>Prevotella</taxon>
    </lineage>
</organism>
<feature type="transmembrane region" description="Helical" evidence="11">
    <location>
        <begin position="162"/>
        <end position="185"/>
    </location>
</feature>
<dbReference type="PANTHER" id="PTHR47755:SF1">
    <property type="entry name" value="CELL DIVISION PROTEIN FTSX"/>
    <property type="match status" value="1"/>
</dbReference>
<evidence type="ECO:0000256" key="3">
    <source>
        <dbReference type="ARBA" id="ARBA00021907"/>
    </source>
</evidence>
<keyword evidence="7 11" id="KW-1133">Transmembrane helix</keyword>
<comment type="subcellular location">
    <subcellularLocation>
        <location evidence="1">Cell membrane</location>
        <topology evidence="1">Multi-pass membrane protein</topology>
    </subcellularLocation>
</comment>
<dbReference type="EMBL" id="LRQG01000002">
    <property type="protein sequence ID" value="KXA45131.1"/>
    <property type="molecule type" value="Genomic_DNA"/>
</dbReference>
<evidence type="ECO:0000256" key="6">
    <source>
        <dbReference type="ARBA" id="ARBA00022692"/>
    </source>
</evidence>
<reference evidence="15" key="1">
    <citation type="submission" date="2016-01" db="EMBL/GenBank/DDBJ databases">
        <authorList>
            <person name="Mitreva M."/>
            <person name="Pepin K.H."/>
            <person name="Mihindukulasuriya K.A."/>
            <person name="Fulton R."/>
            <person name="Fronick C."/>
            <person name="O'Laughlin M."/>
            <person name="Miner T."/>
            <person name="Herter B."/>
            <person name="Rosa B.A."/>
            <person name="Cordes M."/>
            <person name="Tomlinson C."/>
            <person name="Wollam A."/>
            <person name="Palsikar V.B."/>
            <person name="Mardis E.R."/>
            <person name="Wilson R.K."/>
        </authorList>
    </citation>
    <scope>NUCLEOTIDE SEQUENCE [LARGE SCALE GENOMIC DNA]</scope>
    <source>
        <strain evidence="15">MJR7716</strain>
    </source>
</reference>
<evidence type="ECO:0000256" key="5">
    <source>
        <dbReference type="ARBA" id="ARBA00022618"/>
    </source>
</evidence>
<dbReference type="eggNOG" id="COG2177">
    <property type="taxonomic scope" value="Bacteria"/>
</dbReference>
<dbReference type="GO" id="GO:0005886">
    <property type="term" value="C:plasma membrane"/>
    <property type="evidence" value="ECO:0007669"/>
    <property type="project" value="UniProtKB-SubCell"/>
</dbReference>
<evidence type="ECO:0000256" key="1">
    <source>
        <dbReference type="ARBA" id="ARBA00004651"/>
    </source>
</evidence>
<protein>
    <recommendedName>
        <fullName evidence="3 10">Cell division protein FtsX</fullName>
    </recommendedName>
</protein>
<dbReference type="GO" id="GO:0051301">
    <property type="term" value="P:cell division"/>
    <property type="evidence" value="ECO:0007669"/>
    <property type="project" value="UniProtKB-KW"/>
</dbReference>
<evidence type="ECO:0000256" key="7">
    <source>
        <dbReference type="ARBA" id="ARBA00022989"/>
    </source>
</evidence>
<feature type="domain" description="FtsX extracellular" evidence="13">
    <location>
        <begin position="52"/>
        <end position="145"/>
    </location>
</feature>
<keyword evidence="6 11" id="KW-0812">Transmembrane</keyword>
<dbReference type="OrthoDB" id="9813411at2"/>
<dbReference type="RefSeq" id="WP_028901932.1">
    <property type="nucleotide sequence ID" value="NZ_BAAAXP010000043.1"/>
</dbReference>
<accession>A0A133QQI1</accession>
<dbReference type="PANTHER" id="PTHR47755">
    <property type="entry name" value="CELL DIVISION PROTEIN FTSX"/>
    <property type="match status" value="1"/>
</dbReference>
<dbReference type="PIRSF" id="PIRSF003097">
    <property type="entry name" value="FtsX"/>
    <property type="match status" value="1"/>
</dbReference>
<dbReference type="InterPro" id="IPR003838">
    <property type="entry name" value="ABC3_permease_C"/>
</dbReference>
<dbReference type="Pfam" id="PF18075">
    <property type="entry name" value="FtsX_ECD"/>
    <property type="match status" value="1"/>
</dbReference>
<comment type="caution">
    <text evidence="14">The sequence shown here is derived from an EMBL/GenBank/DDBJ whole genome shotgun (WGS) entry which is preliminary data.</text>
</comment>
<evidence type="ECO:0000256" key="10">
    <source>
        <dbReference type="PIRNR" id="PIRNR003097"/>
    </source>
</evidence>